<evidence type="ECO:0000313" key="7">
    <source>
        <dbReference type="Proteomes" id="UP000183967"/>
    </source>
</evidence>
<proteinExistence type="predicted"/>
<dbReference type="SMART" id="SM00342">
    <property type="entry name" value="HTH_ARAC"/>
    <property type="match status" value="1"/>
</dbReference>
<dbReference type="InterPro" id="IPR029787">
    <property type="entry name" value="Nucleotide_cyclase"/>
</dbReference>
<evidence type="ECO:0000256" key="1">
    <source>
        <dbReference type="ARBA" id="ARBA00023015"/>
    </source>
</evidence>
<gene>
    <name evidence="6" type="ORF">SAMN02745135_00842</name>
</gene>
<keyword evidence="2" id="KW-0238">DNA-binding</keyword>
<accession>A0A1M5T367</accession>
<dbReference type="InterPro" id="IPR018062">
    <property type="entry name" value="HTH_AraC-typ_CS"/>
</dbReference>
<dbReference type="PROSITE" id="PS00041">
    <property type="entry name" value="HTH_ARAC_FAMILY_1"/>
    <property type="match status" value="1"/>
</dbReference>
<evidence type="ECO:0000256" key="3">
    <source>
        <dbReference type="ARBA" id="ARBA00023163"/>
    </source>
</evidence>
<dbReference type="RefSeq" id="WP_073195737.1">
    <property type="nucleotide sequence ID" value="NZ_FQXO01000017.1"/>
</dbReference>
<dbReference type="Pfam" id="PF00990">
    <property type="entry name" value="GGDEF"/>
    <property type="match status" value="1"/>
</dbReference>
<dbReference type="AlphaFoldDB" id="A0A1M5T367"/>
<dbReference type="NCBIfam" id="TIGR00254">
    <property type="entry name" value="GGDEF"/>
    <property type="match status" value="1"/>
</dbReference>
<dbReference type="Proteomes" id="UP000183967">
    <property type="component" value="Unassembled WGS sequence"/>
</dbReference>
<keyword evidence="3" id="KW-0804">Transcription</keyword>
<dbReference type="Pfam" id="PF12833">
    <property type="entry name" value="HTH_18"/>
    <property type="match status" value="1"/>
</dbReference>
<name>A0A1M5T367_9FIRM</name>
<feature type="domain" description="HTH araC/xylS-type" evidence="4">
    <location>
        <begin position="11"/>
        <end position="109"/>
    </location>
</feature>
<evidence type="ECO:0000259" key="5">
    <source>
        <dbReference type="PROSITE" id="PS50887"/>
    </source>
</evidence>
<dbReference type="InterPro" id="IPR043128">
    <property type="entry name" value="Rev_trsase/Diguanyl_cyclase"/>
</dbReference>
<feature type="domain" description="GGDEF" evidence="5">
    <location>
        <begin position="150"/>
        <end position="282"/>
    </location>
</feature>
<dbReference type="InterPro" id="IPR000160">
    <property type="entry name" value="GGDEF_dom"/>
</dbReference>
<evidence type="ECO:0000256" key="2">
    <source>
        <dbReference type="ARBA" id="ARBA00023125"/>
    </source>
</evidence>
<dbReference type="PROSITE" id="PS50887">
    <property type="entry name" value="GGDEF"/>
    <property type="match status" value="1"/>
</dbReference>
<keyword evidence="7" id="KW-1185">Reference proteome</keyword>
<protein>
    <submittedName>
        <fullName evidence="6">Diguanylate cyclase (GGDEF) domain-containing protein</fullName>
    </submittedName>
</protein>
<dbReference type="CDD" id="cd01949">
    <property type="entry name" value="GGDEF"/>
    <property type="match status" value="1"/>
</dbReference>
<evidence type="ECO:0000259" key="4">
    <source>
        <dbReference type="PROSITE" id="PS01124"/>
    </source>
</evidence>
<organism evidence="6 7">
    <name type="scientific">Caloranaerobacter azorensis DSM 13643</name>
    <dbReference type="NCBI Taxonomy" id="1121264"/>
    <lineage>
        <taxon>Bacteria</taxon>
        <taxon>Bacillati</taxon>
        <taxon>Bacillota</taxon>
        <taxon>Tissierellia</taxon>
        <taxon>Tissierellales</taxon>
        <taxon>Thermohalobacteraceae</taxon>
        <taxon>Caloranaerobacter</taxon>
    </lineage>
</organism>
<dbReference type="SUPFAM" id="SSF46689">
    <property type="entry name" value="Homeodomain-like"/>
    <property type="match status" value="2"/>
</dbReference>
<dbReference type="PANTHER" id="PTHR47504:SF5">
    <property type="entry name" value="RIGHT ORIGIN-BINDING PROTEIN"/>
    <property type="match status" value="1"/>
</dbReference>
<dbReference type="Gene3D" id="3.30.70.270">
    <property type="match status" value="1"/>
</dbReference>
<sequence>MIEKQLIDRIQNAIDYIEEHLYEKIKIEDIAKTAYMSQSTFYIIFSNILGTTVKDYIRKRRLSLSAYDLVKSNMNILEIALKYQYCTYESYSRAFKKLFGVSPKKYRSKNLYINVFPKINLTYQNLNGGIDVINKEMNKDIIINKINSINSGFILDIDIDHFQQINEKYGFNIGDKVLIEVSERIKNVLNKHKLNVDVTRINADEFVVIIKDKPKEFIEKISSGIINIMTKEFVFDEITLNVTVSIGISSFTVGCNDEEVIKSVKEAMILAKKSGRNQYKLI</sequence>
<dbReference type="SUPFAM" id="SSF55073">
    <property type="entry name" value="Nucleotide cyclase"/>
    <property type="match status" value="1"/>
</dbReference>
<dbReference type="Gene3D" id="1.10.10.60">
    <property type="entry name" value="Homeodomain-like"/>
    <property type="match status" value="2"/>
</dbReference>
<dbReference type="InterPro" id="IPR009057">
    <property type="entry name" value="Homeodomain-like_sf"/>
</dbReference>
<dbReference type="PANTHER" id="PTHR47504">
    <property type="entry name" value="RIGHT ORIGIN-BINDING PROTEIN"/>
    <property type="match status" value="1"/>
</dbReference>
<evidence type="ECO:0000313" key="6">
    <source>
        <dbReference type="EMBL" id="SHH45138.1"/>
    </source>
</evidence>
<dbReference type="PROSITE" id="PS01124">
    <property type="entry name" value="HTH_ARAC_FAMILY_2"/>
    <property type="match status" value="1"/>
</dbReference>
<dbReference type="OrthoDB" id="45544at2"/>
<dbReference type="GO" id="GO:0003700">
    <property type="term" value="F:DNA-binding transcription factor activity"/>
    <property type="evidence" value="ECO:0007669"/>
    <property type="project" value="InterPro"/>
</dbReference>
<keyword evidence="1" id="KW-0805">Transcription regulation</keyword>
<dbReference type="SMART" id="SM00267">
    <property type="entry name" value="GGDEF"/>
    <property type="match status" value="1"/>
</dbReference>
<dbReference type="InterPro" id="IPR018060">
    <property type="entry name" value="HTH_AraC"/>
</dbReference>
<dbReference type="InterPro" id="IPR050959">
    <property type="entry name" value="MarA-like"/>
</dbReference>
<reference evidence="7" key="1">
    <citation type="submission" date="2016-11" db="EMBL/GenBank/DDBJ databases">
        <authorList>
            <person name="Varghese N."/>
            <person name="Submissions S."/>
        </authorList>
    </citation>
    <scope>NUCLEOTIDE SEQUENCE [LARGE SCALE GENOMIC DNA]</scope>
    <source>
        <strain evidence="7">DSM 13643</strain>
    </source>
</reference>
<dbReference type="GO" id="GO:0043565">
    <property type="term" value="F:sequence-specific DNA binding"/>
    <property type="evidence" value="ECO:0007669"/>
    <property type="project" value="InterPro"/>
</dbReference>
<dbReference type="EMBL" id="FQXO01000017">
    <property type="protein sequence ID" value="SHH45138.1"/>
    <property type="molecule type" value="Genomic_DNA"/>
</dbReference>